<gene>
    <name evidence="1" type="ordered locus">Mfla_0367</name>
</gene>
<evidence type="ECO:0000313" key="2">
    <source>
        <dbReference type="Proteomes" id="UP000002440"/>
    </source>
</evidence>
<dbReference type="AlphaFoldDB" id="Q1H4E9"/>
<protein>
    <submittedName>
        <fullName evidence="1">Uncharacterized protein</fullName>
    </submittedName>
</protein>
<dbReference type="EMBL" id="CP000284">
    <property type="protein sequence ID" value="ABE48638.1"/>
    <property type="molecule type" value="Genomic_DNA"/>
</dbReference>
<reference evidence="1 2" key="1">
    <citation type="submission" date="2006-03" db="EMBL/GenBank/DDBJ databases">
        <title>Complete sequence of Methylobacillus flagellatus KT.</title>
        <authorList>
            <consortium name="US DOE Joint Genome Institute"/>
            <person name="Copeland A."/>
            <person name="Lucas S."/>
            <person name="Lapidus A."/>
            <person name="Barry K."/>
            <person name="Detter J.C."/>
            <person name="Glavina del Rio T."/>
            <person name="Hammon N."/>
            <person name="Israni S."/>
            <person name="Dalin E."/>
            <person name="Tice H."/>
            <person name="Pitluck S."/>
            <person name="Brettin T."/>
            <person name="Bruce D."/>
            <person name="Han C."/>
            <person name="Tapia R."/>
            <person name="Saunders E."/>
            <person name="Gilna P."/>
            <person name="Schmutz J."/>
            <person name="Larimer F."/>
            <person name="Land M."/>
            <person name="Kyrpides N."/>
            <person name="Anderson I."/>
            <person name="Richardson P."/>
        </authorList>
    </citation>
    <scope>NUCLEOTIDE SEQUENCE [LARGE SCALE GENOMIC DNA]</scope>
    <source>
        <strain evidence="2">KT / ATCC 51484 / DSM 6875</strain>
    </source>
</reference>
<accession>Q1H4E9</accession>
<organism evidence="1 2">
    <name type="scientific">Methylobacillus flagellatus (strain ATCC 51484 / DSM 6875 / VKM B-1610 / KT)</name>
    <dbReference type="NCBI Taxonomy" id="265072"/>
    <lineage>
        <taxon>Bacteria</taxon>
        <taxon>Pseudomonadati</taxon>
        <taxon>Pseudomonadota</taxon>
        <taxon>Betaproteobacteria</taxon>
        <taxon>Nitrosomonadales</taxon>
        <taxon>Methylophilaceae</taxon>
        <taxon>Methylobacillus</taxon>
    </lineage>
</organism>
<proteinExistence type="predicted"/>
<dbReference type="STRING" id="265072.Mfla_0367"/>
<dbReference type="HOGENOM" id="CLU_1265715_0_0_4"/>
<keyword evidence="2" id="KW-1185">Reference proteome</keyword>
<sequence length="218" mass="23174">MQYSSPDALARACSALGAHLLPFALEAKLQHPPAVIAKLMVLLQGAIAEELRNPGQGALSSAQLAARMVLEEAKPSWMTSVEESWMAGGYVATAVVLAILGIHFWPAGVPPEVEPAWQSAGYHEADVAIEPALLIKVLALKSDIASGTCPAPGFASVPGDQLAVYMHIVQSGLSNNQARQGLDGQKLESFLAWYAQHRAWECYSKSQSKQKTILGMGA</sequence>
<evidence type="ECO:0000313" key="1">
    <source>
        <dbReference type="EMBL" id="ABE48638.1"/>
    </source>
</evidence>
<dbReference type="KEGG" id="mfa:Mfla_0367"/>
<dbReference type="Proteomes" id="UP000002440">
    <property type="component" value="Chromosome"/>
</dbReference>
<name>Q1H4E9_METFK</name>